<proteinExistence type="predicted"/>
<reference evidence="2" key="1">
    <citation type="submission" date="2014-12" db="EMBL/GenBank/DDBJ databases">
        <title>Insight into the proteome of Arion vulgaris.</title>
        <authorList>
            <person name="Aradska J."/>
            <person name="Bulat T."/>
            <person name="Smidak R."/>
            <person name="Sarate P."/>
            <person name="Gangsoo J."/>
            <person name="Sialana F."/>
            <person name="Bilban M."/>
            <person name="Lubec G."/>
        </authorList>
    </citation>
    <scope>NUCLEOTIDE SEQUENCE</scope>
    <source>
        <tissue evidence="2">Skin</tissue>
    </source>
</reference>
<accession>A0A0B6YVZ0</accession>
<evidence type="ECO:0000313" key="2">
    <source>
        <dbReference type="EMBL" id="CEK59635.1"/>
    </source>
</evidence>
<sequence>EPGLDNGNHKESEFLNQENTSGSSPTLQESLSIKDEDVKLELNSALLRDSLETKYCPDGFILAPTLSKSPQHLKATLRISHTILDSDLLKD</sequence>
<gene>
    <name evidence="2" type="primary">ORF36971</name>
</gene>
<feature type="non-terminal residue" evidence="2">
    <location>
        <position position="1"/>
    </location>
</feature>
<feature type="region of interest" description="Disordered" evidence="1">
    <location>
        <begin position="1"/>
        <end position="32"/>
    </location>
</feature>
<name>A0A0B6YVZ0_9EUPU</name>
<evidence type="ECO:0000256" key="1">
    <source>
        <dbReference type="SAM" id="MobiDB-lite"/>
    </source>
</evidence>
<feature type="non-terminal residue" evidence="2">
    <location>
        <position position="91"/>
    </location>
</feature>
<organism evidence="2">
    <name type="scientific">Arion vulgaris</name>
    <dbReference type="NCBI Taxonomy" id="1028688"/>
    <lineage>
        <taxon>Eukaryota</taxon>
        <taxon>Metazoa</taxon>
        <taxon>Spiralia</taxon>
        <taxon>Lophotrochozoa</taxon>
        <taxon>Mollusca</taxon>
        <taxon>Gastropoda</taxon>
        <taxon>Heterobranchia</taxon>
        <taxon>Euthyneura</taxon>
        <taxon>Panpulmonata</taxon>
        <taxon>Eupulmonata</taxon>
        <taxon>Stylommatophora</taxon>
        <taxon>Helicina</taxon>
        <taxon>Arionoidea</taxon>
        <taxon>Arionidae</taxon>
        <taxon>Arion</taxon>
    </lineage>
</organism>
<feature type="compositionally biased region" description="Polar residues" evidence="1">
    <location>
        <begin position="14"/>
        <end position="31"/>
    </location>
</feature>
<dbReference type="AlphaFoldDB" id="A0A0B6YVZ0"/>
<dbReference type="EMBL" id="HACG01012770">
    <property type="protein sequence ID" value="CEK59635.1"/>
    <property type="molecule type" value="Transcribed_RNA"/>
</dbReference>
<protein>
    <submittedName>
        <fullName evidence="2">Uncharacterized protein</fullName>
    </submittedName>
</protein>